<evidence type="ECO:0000313" key="6">
    <source>
        <dbReference type="Proteomes" id="UP000295087"/>
    </source>
</evidence>
<reference evidence="5 6" key="1">
    <citation type="submission" date="2019-03" db="EMBL/GenBank/DDBJ databases">
        <title>Genomic Encyclopedia of Type Strains, Phase IV (KMG-IV): sequencing the most valuable type-strain genomes for metagenomic binning, comparative biology and taxonomic classification.</title>
        <authorList>
            <person name="Goeker M."/>
        </authorList>
    </citation>
    <scope>NUCLEOTIDE SEQUENCE [LARGE SCALE GENOMIC DNA]</scope>
    <source>
        <strain evidence="5 6">DSM 44496</strain>
    </source>
</reference>
<dbReference type="Pfam" id="PF24088">
    <property type="entry name" value="DUF7373"/>
    <property type="match status" value="1"/>
</dbReference>
<feature type="region of interest" description="Disordered" evidence="1">
    <location>
        <begin position="24"/>
        <end position="52"/>
    </location>
</feature>
<evidence type="ECO:0000313" key="5">
    <source>
        <dbReference type="EMBL" id="TDP39828.1"/>
    </source>
</evidence>
<proteinExistence type="predicted"/>
<accession>A0A4R6PNY3</accession>
<feature type="domain" description="DUF7373" evidence="4">
    <location>
        <begin position="258"/>
        <end position="395"/>
    </location>
</feature>
<organism evidence="5 6">
    <name type="scientific">Nocardia ignorata</name>
    <dbReference type="NCBI Taxonomy" id="145285"/>
    <lineage>
        <taxon>Bacteria</taxon>
        <taxon>Bacillati</taxon>
        <taxon>Actinomycetota</taxon>
        <taxon>Actinomycetes</taxon>
        <taxon>Mycobacteriales</taxon>
        <taxon>Nocardiaceae</taxon>
        <taxon>Nocardia</taxon>
    </lineage>
</organism>
<keyword evidence="6" id="KW-1185">Reference proteome</keyword>
<dbReference type="RefSeq" id="WP_424991826.1">
    <property type="nucleotide sequence ID" value="NZ_SNXK01000002.1"/>
</dbReference>
<evidence type="ECO:0000256" key="1">
    <source>
        <dbReference type="SAM" id="MobiDB-lite"/>
    </source>
</evidence>
<feature type="signal peptide" evidence="2">
    <location>
        <begin position="1"/>
        <end position="23"/>
    </location>
</feature>
<dbReference type="EMBL" id="SNXK01000002">
    <property type="protein sequence ID" value="TDP39828.1"/>
    <property type="molecule type" value="Genomic_DNA"/>
</dbReference>
<feature type="domain" description="DUF7373" evidence="3">
    <location>
        <begin position="56"/>
        <end position="253"/>
    </location>
</feature>
<evidence type="ECO:0008006" key="7">
    <source>
        <dbReference type="Google" id="ProtNLM"/>
    </source>
</evidence>
<dbReference type="PROSITE" id="PS51257">
    <property type="entry name" value="PROKAR_LIPOPROTEIN"/>
    <property type="match status" value="1"/>
</dbReference>
<name>A0A4R6PNY3_NOCIG</name>
<dbReference type="InterPro" id="IPR056463">
    <property type="entry name" value="DUF7373_C"/>
</dbReference>
<gene>
    <name evidence="5" type="ORF">DFR75_102547</name>
</gene>
<keyword evidence="2" id="KW-0732">Signal</keyword>
<feature type="chain" id="PRO_5038939579" description="PknH-like protein" evidence="2">
    <location>
        <begin position="24"/>
        <end position="398"/>
    </location>
</feature>
<dbReference type="AlphaFoldDB" id="A0A4R6PNY3"/>
<dbReference type="Proteomes" id="UP000295087">
    <property type="component" value="Unassembled WGS sequence"/>
</dbReference>
<sequence length="398" mass="43241">MNMRKLRAYAAFSVLIILSSACGSSSEPPAPTAPEVDISKLNSGNYPTTPVDVEATRRPLSGAVRESVMIGAASPMPYDYDHRFVYNRLRVSREITTGKPPWYPGTDFKDAKETLDAIPGVVAGWQTAAARRAHIYTGREIDTMVIRYTDDNHARFAYEELAKRTNGVPGEVPGYPDAQVRVAITKDSFTTQYMRAWLVRGDLLIHAALSDPVSVPFDAAANADIVKRFFDKQLAMLESYSPTPVAEIDKAPLDVDGLLTRTLPADEGLAVGRVYPRQALLHLANRPDRMMPAFDDAGVDYAAAAGGSVYRTRDAAAAVRYLAAEAADIDPRYEPMDAPAEMPGARCYKAKPGKAMAIALPPTCLTTVGRYVIGSVGANPQDAHQRLAAQYKLLAGYQ</sequence>
<evidence type="ECO:0000259" key="3">
    <source>
        <dbReference type="Pfam" id="PF24088"/>
    </source>
</evidence>
<dbReference type="Pfam" id="PF24092">
    <property type="entry name" value="DUF7373_C"/>
    <property type="match status" value="1"/>
</dbReference>
<dbReference type="InterPro" id="IPR055797">
    <property type="entry name" value="DUF7373"/>
</dbReference>
<protein>
    <recommendedName>
        <fullName evidence="7">PknH-like protein</fullName>
    </recommendedName>
</protein>
<evidence type="ECO:0000256" key="2">
    <source>
        <dbReference type="SAM" id="SignalP"/>
    </source>
</evidence>
<comment type="caution">
    <text evidence="5">The sequence shown here is derived from an EMBL/GenBank/DDBJ whole genome shotgun (WGS) entry which is preliminary data.</text>
</comment>
<evidence type="ECO:0000259" key="4">
    <source>
        <dbReference type="Pfam" id="PF24092"/>
    </source>
</evidence>